<accession>A0AA38TKB3</accession>
<dbReference type="Gene3D" id="4.10.1000.10">
    <property type="entry name" value="Zinc finger, CCCH-type"/>
    <property type="match status" value="1"/>
</dbReference>
<keyword evidence="6 7" id="KW-0862">Zinc</keyword>
<evidence type="ECO:0000259" key="10">
    <source>
        <dbReference type="PROSITE" id="PS50103"/>
    </source>
</evidence>
<feature type="active site" description="Nucleophile" evidence="8">
    <location>
        <position position="670"/>
    </location>
</feature>
<comment type="caution">
    <text evidence="8">Lacks conserved residue(s) required for the propagation of feature annotation.</text>
</comment>
<gene>
    <name evidence="11" type="ORF">OSB04_010215</name>
</gene>
<dbReference type="InterPro" id="IPR010280">
    <property type="entry name" value="U5_MeTrfase_fam"/>
</dbReference>
<dbReference type="PANTHER" id="PTHR45904">
    <property type="entry name" value="TRNA (URACIL-5-)-METHYLTRANSFERASE"/>
    <property type="match status" value="1"/>
</dbReference>
<evidence type="ECO:0000313" key="12">
    <source>
        <dbReference type="Proteomes" id="UP001172457"/>
    </source>
</evidence>
<keyword evidence="4 7" id="KW-0479">Metal-binding</keyword>
<feature type="compositionally biased region" description="Basic and acidic residues" evidence="9">
    <location>
        <begin position="550"/>
        <end position="571"/>
    </location>
</feature>
<evidence type="ECO:0000256" key="7">
    <source>
        <dbReference type="PROSITE-ProRule" id="PRU00723"/>
    </source>
</evidence>
<reference evidence="11" key="1">
    <citation type="submission" date="2023-03" db="EMBL/GenBank/DDBJ databases">
        <title>Chromosome-scale reference genome and RAD-based genetic map of yellow starthistle (Centaurea solstitialis) reveal putative structural variation and QTLs associated with invader traits.</title>
        <authorList>
            <person name="Reatini B."/>
            <person name="Cang F.A."/>
            <person name="Jiang Q."/>
            <person name="Mckibben M.T.W."/>
            <person name="Barker M.S."/>
            <person name="Rieseberg L.H."/>
            <person name="Dlugosch K.M."/>
        </authorList>
    </citation>
    <scope>NUCLEOTIDE SEQUENCE</scope>
    <source>
        <strain evidence="11">CAN-66</strain>
        <tissue evidence="11">Leaf</tissue>
    </source>
</reference>
<dbReference type="Proteomes" id="UP001172457">
    <property type="component" value="Chromosome 3"/>
</dbReference>
<keyword evidence="1 8" id="KW-0489">Methyltransferase</keyword>
<keyword evidence="12" id="KW-1185">Reference proteome</keyword>
<dbReference type="Pfam" id="PF13847">
    <property type="entry name" value="Methyltransf_31"/>
    <property type="match status" value="1"/>
</dbReference>
<dbReference type="Pfam" id="PF00642">
    <property type="entry name" value="zf-CCCH"/>
    <property type="match status" value="1"/>
</dbReference>
<dbReference type="CDD" id="cd02440">
    <property type="entry name" value="AdoMet_MTases"/>
    <property type="match status" value="1"/>
</dbReference>
<feature type="compositionally biased region" description="Polar residues" evidence="9">
    <location>
        <begin position="696"/>
        <end position="705"/>
    </location>
</feature>
<dbReference type="PROSITE" id="PS50103">
    <property type="entry name" value="ZF_C3H1"/>
    <property type="match status" value="1"/>
</dbReference>
<evidence type="ECO:0000256" key="1">
    <source>
        <dbReference type="ARBA" id="ARBA00022603"/>
    </source>
</evidence>
<feature type="zinc finger region" description="C3H1-type" evidence="7">
    <location>
        <begin position="124"/>
        <end position="153"/>
    </location>
</feature>
<dbReference type="SUPFAM" id="SSF90229">
    <property type="entry name" value="CCCH zinc finger"/>
    <property type="match status" value="1"/>
</dbReference>
<feature type="compositionally biased region" description="Polar residues" evidence="9">
    <location>
        <begin position="57"/>
        <end position="67"/>
    </location>
</feature>
<feature type="binding site" evidence="8">
    <location>
        <position position="503"/>
    </location>
    <ligand>
        <name>S-adenosyl-L-methionine</name>
        <dbReference type="ChEBI" id="CHEBI:59789"/>
    </ligand>
</feature>
<dbReference type="GO" id="GO:0006396">
    <property type="term" value="P:RNA processing"/>
    <property type="evidence" value="ECO:0007669"/>
    <property type="project" value="InterPro"/>
</dbReference>
<evidence type="ECO:0000256" key="3">
    <source>
        <dbReference type="ARBA" id="ARBA00022691"/>
    </source>
</evidence>
<name>A0AA38TKB3_9ASTR</name>
<dbReference type="InterPro" id="IPR045850">
    <property type="entry name" value="TRM2_met"/>
</dbReference>
<dbReference type="GO" id="GO:0008173">
    <property type="term" value="F:RNA methyltransferase activity"/>
    <property type="evidence" value="ECO:0007669"/>
    <property type="project" value="InterPro"/>
</dbReference>
<feature type="compositionally biased region" description="Low complexity" evidence="9">
    <location>
        <begin position="1"/>
        <end position="22"/>
    </location>
</feature>
<evidence type="ECO:0000313" key="11">
    <source>
        <dbReference type="EMBL" id="KAJ9555601.1"/>
    </source>
</evidence>
<keyword evidence="5 7" id="KW-0863">Zinc-finger</keyword>
<dbReference type="PANTHER" id="PTHR45904:SF2">
    <property type="entry name" value="TRNA (URACIL-5-)-METHYLTRANSFERASE HOMOLOG A"/>
    <property type="match status" value="1"/>
</dbReference>
<dbReference type="InterPro" id="IPR000571">
    <property type="entry name" value="Znf_CCCH"/>
</dbReference>
<dbReference type="SUPFAM" id="SSF53335">
    <property type="entry name" value="S-adenosyl-L-methionine-dependent methyltransferases"/>
    <property type="match status" value="1"/>
</dbReference>
<protein>
    <recommendedName>
        <fullName evidence="10">C3H1-type domain-containing protein</fullName>
    </recommendedName>
</protein>
<feature type="region of interest" description="Disordered" evidence="9">
    <location>
        <begin position="1"/>
        <end position="115"/>
    </location>
</feature>
<dbReference type="GO" id="GO:0032259">
    <property type="term" value="P:methylation"/>
    <property type="evidence" value="ECO:0007669"/>
    <property type="project" value="UniProtKB-KW"/>
</dbReference>
<dbReference type="PROSITE" id="PS51687">
    <property type="entry name" value="SAM_MT_RNA_M5U"/>
    <property type="match status" value="1"/>
</dbReference>
<evidence type="ECO:0000256" key="8">
    <source>
        <dbReference type="PROSITE-ProRule" id="PRU01024"/>
    </source>
</evidence>
<dbReference type="AlphaFoldDB" id="A0AA38TKB3"/>
<evidence type="ECO:0000256" key="4">
    <source>
        <dbReference type="ARBA" id="ARBA00022723"/>
    </source>
</evidence>
<proteinExistence type="inferred from homology"/>
<feature type="domain" description="C3H1-type" evidence="10">
    <location>
        <begin position="124"/>
        <end position="153"/>
    </location>
</feature>
<dbReference type="EMBL" id="JARYMX010000003">
    <property type="protein sequence ID" value="KAJ9555601.1"/>
    <property type="molecule type" value="Genomic_DNA"/>
</dbReference>
<comment type="caution">
    <text evidence="11">The sequence shown here is derived from an EMBL/GenBank/DDBJ whole genome shotgun (WGS) entry which is preliminary data.</text>
</comment>
<dbReference type="Gene3D" id="2.40.50.1070">
    <property type="match status" value="1"/>
</dbReference>
<dbReference type="GO" id="GO:0008270">
    <property type="term" value="F:zinc ion binding"/>
    <property type="evidence" value="ECO:0007669"/>
    <property type="project" value="UniProtKB-KW"/>
</dbReference>
<dbReference type="GO" id="GO:0003723">
    <property type="term" value="F:RNA binding"/>
    <property type="evidence" value="ECO:0007669"/>
    <property type="project" value="TreeGrafter"/>
</dbReference>
<evidence type="ECO:0000256" key="5">
    <source>
        <dbReference type="ARBA" id="ARBA00022771"/>
    </source>
</evidence>
<dbReference type="InterPro" id="IPR029063">
    <property type="entry name" value="SAM-dependent_MTases_sf"/>
</dbReference>
<sequence>MATETLDTPPTTTNASTTSTVTGELNPPEHSHPSPDAKPVAEEDIKQQGAKLESETLDTPTNGSNSDVAGELNLPEHCATVSPSSPDAKPVAGEEDGEQQGEKRKRIESETDEKKKLAVAVHPLWKTSLCSYFRRTGGECSHGETCRYAHGEEELRPRPDNTWDPTSEKAKKLKLDHEVAEKGDEEVMMTETISDGDGCSESTLDKCLVNLPMKWSSDNLRNYLNEEGIQYKSAKTKKGMVVGGLPCKLEGIIESPLVNGYRNKCEFSVGYSLQGKPTVGFSLGNFREGVTAVEEPLDCPNVSSIACKYAEIFQNFLQSSTFPIWNRMNNTGFWRQLTVREGRSASSSEVLLMVQICSTGYDNEVINVELEKMAEAFVVGASTNSPSLPLTVLAVQDHQGISNVAPADAPLRTLALTKAITTSVEDSKVVAEARIQDSISNLRFCISPTAFFQVNTLAAEKLYSLAGDWAGLGPNTLLFDVCCGTGTIGLTLAHRVGMVVGIEMNASAVADAHRNAEINGIKNCRFVCSKAEDVMGSLLKEYLTKEVDSQSKDVDIGNKEETNASEDKAPDAEDSSGSNLKDKKESDCVNESGSGKMHRFENVVAIVDPPRVGLHPTVIKALRTHSHLRRLVLVPTSTLNYFYIYHLSLRHPRTIHLSILFTSIYSYISCNPESLMANAIELCTPSADKNEKGNKNNRGWRNMSSAGLARHRAKSMPNSEPFHPVKAMAVDLFPHTPHCELVMLLER</sequence>
<organism evidence="11 12">
    <name type="scientific">Centaurea solstitialis</name>
    <name type="common">yellow star-thistle</name>
    <dbReference type="NCBI Taxonomy" id="347529"/>
    <lineage>
        <taxon>Eukaryota</taxon>
        <taxon>Viridiplantae</taxon>
        <taxon>Streptophyta</taxon>
        <taxon>Embryophyta</taxon>
        <taxon>Tracheophyta</taxon>
        <taxon>Spermatophyta</taxon>
        <taxon>Magnoliopsida</taxon>
        <taxon>eudicotyledons</taxon>
        <taxon>Gunneridae</taxon>
        <taxon>Pentapetalae</taxon>
        <taxon>asterids</taxon>
        <taxon>campanulids</taxon>
        <taxon>Asterales</taxon>
        <taxon>Asteraceae</taxon>
        <taxon>Carduoideae</taxon>
        <taxon>Cardueae</taxon>
        <taxon>Centaureinae</taxon>
        <taxon>Centaurea</taxon>
    </lineage>
</organism>
<feature type="compositionally biased region" description="Basic and acidic residues" evidence="9">
    <location>
        <begin position="100"/>
        <end position="115"/>
    </location>
</feature>
<dbReference type="InterPro" id="IPR036855">
    <property type="entry name" value="Znf_CCCH_sf"/>
</dbReference>
<feature type="region of interest" description="Disordered" evidence="9">
    <location>
        <begin position="689"/>
        <end position="717"/>
    </location>
</feature>
<keyword evidence="2 8" id="KW-0808">Transferase</keyword>
<feature type="compositionally biased region" description="Basic and acidic residues" evidence="9">
    <location>
        <begin position="27"/>
        <end position="46"/>
    </location>
</feature>
<feature type="region of interest" description="Disordered" evidence="9">
    <location>
        <begin position="550"/>
        <end position="594"/>
    </location>
</feature>
<keyword evidence="3 8" id="KW-0949">S-adenosyl-L-methionine</keyword>
<comment type="similarity">
    <text evidence="8">Belongs to the class I-like SAM-binding methyltransferase superfamily. RNA M5U methyltransferase family.</text>
</comment>
<feature type="binding site" evidence="8">
    <location>
        <position position="453"/>
    </location>
    <ligand>
        <name>S-adenosyl-L-methionine</name>
        <dbReference type="ChEBI" id="CHEBI:59789"/>
    </ligand>
</feature>
<evidence type="ECO:0000256" key="2">
    <source>
        <dbReference type="ARBA" id="ARBA00022679"/>
    </source>
</evidence>
<feature type="binding site" evidence="8">
    <location>
        <position position="608"/>
    </location>
    <ligand>
        <name>S-adenosyl-L-methionine</name>
        <dbReference type="ChEBI" id="CHEBI:59789"/>
    </ligand>
</feature>
<dbReference type="Gene3D" id="3.40.50.150">
    <property type="entry name" value="Vaccinia Virus protein VP39"/>
    <property type="match status" value="2"/>
</dbReference>
<dbReference type="InterPro" id="IPR025714">
    <property type="entry name" value="Methyltranfer_dom"/>
</dbReference>
<dbReference type="SMART" id="SM00356">
    <property type="entry name" value="ZnF_C3H1"/>
    <property type="match status" value="1"/>
</dbReference>
<evidence type="ECO:0000256" key="6">
    <source>
        <dbReference type="ARBA" id="ARBA00022833"/>
    </source>
</evidence>
<evidence type="ECO:0000256" key="9">
    <source>
        <dbReference type="SAM" id="MobiDB-lite"/>
    </source>
</evidence>